<evidence type="ECO:0000256" key="7">
    <source>
        <dbReference type="ARBA" id="ARBA00022989"/>
    </source>
</evidence>
<evidence type="ECO:0000256" key="9">
    <source>
        <dbReference type="ARBA" id="ARBA00075214"/>
    </source>
</evidence>
<dbReference type="GO" id="GO:0006744">
    <property type="term" value="P:ubiquinone biosynthetic process"/>
    <property type="evidence" value="ECO:0007669"/>
    <property type="project" value="TreeGrafter"/>
</dbReference>
<proteinExistence type="inferred from homology"/>
<dbReference type="GO" id="GO:0005743">
    <property type="term" value="C:mitochondrial inner membrane"/>
    <property type="evidence" value="ECO:0007669"/>
    <property type="project" value="TreeGrafter"/>
</dbReference>
<comment type="similarity">
    <text evidence="4">Belongs to the UbiA prenyltransferase family.</text>
</comment>
<evidence type="ECO:0000256" key="8">
    <source>
        <dbReference type="ARBA" id="ARBA00023136"/>
    </source>
</evidence>
<keyword evidence="13" id="KW-1185">Reference proteome</keyword>
<evidence type="ECO:0000256" key="11">
    <source>
        <dbReference type="SAM" id="Phobius"/>
    </source>
</evidence>
<dbReference type="InterPro" id="IPR044878">
    <property type="entry name" value="UbiA_sf"/>
</dbReference>
<dbReference type="AlphaFoldDB" id="A0A8H6JXU4"/>
<feature type="transmembrane region" description="Helical" evidence="11">
    <location>
        <begin position="649"/>
        <end position="668"/>
    </location>
</feature>
<dbReference type="InterPro" id="IPR039653">
    <property type="entry name" value="Prenyltransferase"/>
</dbReference>
<keyword evidence="6 11" id="KW-0812">Transmembrane</keyword>
<dbReference type="FunFam" id="1.20.120.1780:FF:000001">
    <property type="entry name" value="4-hydroxybenzoate octaprenyltransferase"/>
    <property type="match status" value="1"/>
</dbReference>
<evidence type="ECO:0000256" key="10">
    <source>
        <dbReference type="SAM" id="MobiDB-lite"/>
    </source>
</evidence>
<dbReference type="EMBL" id="WIGO01000259">
    <property type="protein sequence ID" value="KAF6821457.1"/>
    <property type="molecule type" value="Genomic_DNA"/>
</dbReference>
<evidence type="ECO:0000256" key="3">
    <source>
        <dbReference type="ARBA" id="ARBA00004721"/>
    </source>
</evidence>
<evidence type="ECO:0000256" key="5">
    <source>
        <dbReference type="ARBA" id="ARBA00022679"/>
    </source>
</evidence>
<dbReference type="GO" id="GO:0008412">
    <property type="term" value="F:4-hydroxybenzoate polyprenyltransferase activity"/>
    <property type="evidence" value="ECO:0007669"/>
    <property type="project" value="TreeGrafter"/>
</dbReference>
<dbReference type="Gene3D" id="1.10.357.140">
    <property type="entry name" value="UbiA prenyltransferase"/>
    <property type="match status" value="1"/>
</dbReference>
<feature type="transmembrane region" description="Helical" evidence="11">
    <location>
        <begin position="580"/>
        <end position="600"/>
    </location>
</feature>
<dbReference type="PANTHER" id="PTHR11048:SF28">
    <property type="entry name" value="4-HYDROXYBENZOATE POLYPRENYLTRANSFERASE, MITOCHONDRIAL"/>
    <property type="match status" value="1"/>
</dbReference>
<comment type="subcellular location">
    <subcellularLocation>
        <location evidence="2">Membrane</location>
        <topology evidence="2">Multi-pass membrane protein</topology>
    </subcellularLocation>
</comment>
<protein>
    <recommendedName>
        <fullName evidence="9">Diterpenoid pyrone biosynthesis cluster protein C</fullName>
    </recommendedName>
</protein>
<feature type="transmembrane region" description="Helical" evidence="11">
    <location>
        <begin position="548"/>
        <end position="568"/>
    </location>
</feature>
<organism evidence="12 13">
    <name type="scientific">Colletotrichum plurivorum</name>
    <dbReference type="NCBI Taxonomy" id="2175906"/>
    <lineage>
        <taxon>Eukaryota</taxon>
        <taxon>Fungi</taxon>
        <taxon>Dikarya</taxon>
        <taxon>Ascomycota</taxon>
        <taxon>Pezizomycotina</taxon>
        <taxon>Sordariomycetes</taxon>
        <taxon>Hypocreomycetidae</taxon>
        <taxon>Glomerellales</taxon>
        <taxon>Glomerellaceae</taxon>
        <taxon>Colletotrichum</taxon>
        <taxon>Colletotrichum orchidearum species complex</taxon>
    </lineage>
</organism>
<evidence type="ECO:0000313" key="12">
    <source>
        <dbReference type="EMBL" id="KAF6821457.1"/>
    </source>
</evidence>
<dbReference type="InterPro" id="IPR000537">
    <property type="entry name" value="UbiA_prenyltransferase"/>
</dbReference>
<comment type="caution">
    <text evidence="12">The sequence shown here is derived from an EMBL/GenBank/DDBJ whole genome shotgun (WGS) entry which is preliminary data.</text>
</comment>
<dbReference type="Proteomes" id="UP000654918">
    <property type="component" value="Unassembled WGS sequence"/>
</dbReference>
<evidence type="ECO:0000256" key="6">
    <source>
        <dbReference type="ARBA" id="ARBA00022692"/>
    </source>
</evidence>
<dbReference type="CDD" id="cd13959">
    <property type="entry name" value="PT_UbiA_COQ2"/>
    <property type="match status" value="1"/>
</dbReference>
<sequence>MATPRKLEAGLIEAASAKQPQVTLRQKRSVSKTIFGRKLKRSCSKRSRNTRLHKLVHRTPSSFLDHAWSATILDLEPHDQFVASSGYPDFAKVLEVALDIWIHVKVPGQYLVMGSKEDNPYNFRWDHESSLANNMNRHVFPRSSGTFSPGNDLSASDLERFYPVRIVRTLYVNNHLWYNRDPLDRGKPTLEVFIDWSALPFLEADNPISTCYGPNHPMPNGLSADVSDVLSLMFKESRGTIRLIRSKIDNEKSEPAKRAWRLVQEARASERPQFQFFTDRLRYVHTLYHTSPDGWWQPLFDRRNREKHLTLVIGVFAFFFAHLSTATGAISATYAVMHRKRQEEVAPIIMFHRRPAFCFSPTSKKNAMDTSQFHNSNNGEGTKGNPTSNEKTLRWDKSNHVEGVGGLLPATWIPYCQLTRLSPPVPLILIYLPHVFGILHAARVHALPYGEVLQVSLVLLCVSFFQNNAGHAWNDLVDAPIDAQIERTRMRPIPRGAITPRAAAIFVATQVLGAFLFLLLLPGGTCLAEIPNVVGTAYYPFAKRHTNLPQVVLGFCLAWGVMVGSAGTGVSRPWADAPTVGLLLASVIWVIIFDTLYGFMDLADDLRVGVKSFAVLIRGVAKPVLWLLLLIMTACLVASGYYTGMGPPYYAVTVLGAVFGVGFAIARVDLGDKASCWDMFTTGFLRTGVVMAIGLAVEYCAVT</sequence>
<evidence type="ECO:0000256" key="2">
    <source>
        <dbReference type="ARBA" id="ARBA00004141"/>
    </source>
</evidence>
<evidence type="ECO:0000256" key="4">
    <source>
        <dbReference type="ARBA" id="ARBA00005985"/>
    </source>
</evidence>
<dbReference type="PANTHER" id="PTHR11048">
    <property type="entry name" value="PRENYLTRANSFERASES"/>
    <property type="match status" value="1"/>
</dbReference>
<accession>A0A8H6JXU4</accession>
<feature type="transmembrane region" description="Helical" evidence="11">
    <location>
        <begin position="680"/>
        <end position="702"/>
    </location>
</feature>
<evidence type="ECO:0000313" key="13">
    <source>
        <dbReference type="Proteomes" id="UP000654918"/>
    </source>
</evidence>
<comment type="cofactor">
    <cofactor evidence="1">
        <name>Mg(2+)</name>
        <dbReference type="ChEBI" id="CHEBI:18420"/>
    </cofactor>
</comment>
<dbReference type="Pfam" id="PF01040">
    <property type="entry name" value="UbiA"/>
    <property type="match status" value="1"/>
</dbReference>
<comment type="pathway">
    <text evidence="3">Secondary metabolite biosynthesis; terpenoid biosynthesis.</text>
</comment>
<evidence type="ECO:0000256" key="1">
    <source>
        <dbReference type="ARBA" id="ARBA00001946"/>
    </source>
</evidence>
<dbReference type="Gene3D" id="1.20.120.1780">
    <property type="entry name" value="UbiA prenyltransferase"/>
    <property type="match status" value="1"/>
</dbReference>
<keyword evidence="8 11" id="KW-0472">Membrane</keyword>
<feature type="transmembrane region" description="Helical" evidence="11">
    <location>
        <begin position="311"/>
        <end position="336"/>
    </location>
</feature>
<keyword evidence="5 12" id="KW-0808">Transferase</keyword>
<name>A0A8H6JXU4_9PEZI</name>
<dbReference type="FunFam" id="1.10.357.140:FF:000008">
    <property type="entry name" value="4-hydroxybenzoate octaprenyltransferase"/>
    <property type="match status" value="1"/>
</dbReference>
<reference evidence="12" key="1">
    <citation type="journal article" date="2020" name="Phytopathology">
        <title>Genome Sequence Resources of Colletotrichum truncatum, C. plurivorum, C. musicola, and C. sojae: Four Species Pathogenic to Soybean (Glycine max).</title>
        <authorList>
            <person name="Rogerio F."/>
            <person name="Boufleur T.R."/>
            <person name="Ciampi-Guillardi M."/>
            <person name="Sukno S.A."/>
            <person name="Thon M.R."/>
            <person name="Massola Junior N.S."/>
            <person name="Baroncelli R."/>
        </authorList>
    </citation>
    <scope>NUCLEOTIDE SEQUENCE</scope>
    <source>
        <strain evidence="12">LFN00145</strain>
    </source>
</reference>
<keyword evidence="7 11" id="KW-1133">Transmembrane helix</keyword>
<gene>
    <name evidence="12" type="ORF">CPLU01_12487</name>
</gene>
<feature type="transmembrane region" description="Helical" evidence="11">
    <location>
        <begin position="620"/>
        <end position="642"/>
    </location>
</feature>
<feature type="region of interest" description="Disordered" evidence="10">
    <location>
        <begin position="369"/>
        <end position="390"/>
    </location>
</feature>